<gene>
    <name evidence="1" type="ORF">Pcinc_012914</name>
</gene>
<evidence type="ECO:0000313" key="2">
    <source>
        <dbReference type="Proteomes" id="UP001286313"/>
    </source>
</evidence>
<dbReference type="AlphaFoldDB" id="A0AAE1G065"/>
<reference evidence="1" key="1">
    <citation type="submission" date="2023-10" db="EMBL/GenBank/DDBJ databases">
        <title>Genome assemblies of two species of porcelain crab, Petrolisthes cinctipes and Petrolisthes manimaculis (Anomura: Porcellanidae).</title>
        <authorList>
            <person name="Angst P."/>
        </authorList>
    </citation>
    <scope>NUCLEOTIDE SEQUENCE</scope>
    <source>
        <strain evidence="1">PB745_01</strain>
        <tissue evidence="1">Gill</tissue>
    </source>
</reference>
<proteinExistence type="predicted"/>
<keyword evidence="2" id="KW-1185">Reference proteome</keyword>
<accession>A0AAE1G065</accession>
<dbReference type="Proteomes" id="UP001286313">
    <property type="component" value="Unassembled WGS sequence"/>
</dbReference>
<organism evidence="1 2">
    <name type="scientific">Petrolisthes cinctipes</name>
    <name type="common">Flat porcelain crab</name>
    <dbReference type="NCBI Taxonomy" id="88211"/>
    <lineage>
        <taxon>Eukaryota</taxon>
        <taxon>Metazoa</taxon>
        <taxon>Ecdysozoa</taxon>
        <taxon>Arthropoda</taxon>
        <taxon>Crustacea</taxon>
        <taxon>Multicrustacea</taxon>
        <taxon>Malacostraca</taxon>
        <taxon>Eumalacostraca</taxon>
        <taxon>Eucarida</taxon>
        <taxon>Decapoda</taxon>
        <taxon>Pleocyemata</taxon>
        <taxon>Anomura</taxon>
        <taxon>Galatheoidea</taxon>
        <taxon>Porcellanidae</taxon>
        <taxon>Petrolisthes</taxon>
    </lineage>
</organism>
<evidence type="ECO:0000313" key="1">
    <source>
        <dbReference type="EMBL" id="KAK3882706.1"/>
    </source>
</evidence>
<protein>
    <submittedName>
        <fullName evidence="1">Uncharacterized protein</fullName>
    </submittedName>
</protein>
<name>A0AAE1G065_PETCI</name>
<comment type="caution">
    <text evidence="1">The sequence shown here is derived from an EMBL/GenBank/DDBJ whole genome shotgun (WGS) entry which is preliminary data.</text>
</comment>
<sequence>MDNINLLVEEILPRKFTSSTERSQFSEFFIRLSFVSSLLHHPPLPPPPSRSTFRHFGSTSIHLLPTLLHSIPYFRPSCSTIILLYPISLHHNPSLSPPSHSTIILHFPPHLTPSSFTFPPSHSTTILHFLPSHSTSIHFPPPSHSTSIHFPPHLTPPPYTFPHLTPHPSTSPPSHSRSIHFPPFSLHLNPLSPIPQSTITHTSLHLHPLPPLYLAPPSSFPRLAPPFSSFQSHSTSILHFPFLSVLFPKNPNISLHHQSLSASSSFPILLHHHHHISPSCYIIISPHPISLSFSRSITAYPPSPSSVATTAAILSPSSSTTLSSLQFQPSFSILLHLHLSINPCYHLQTLPSICNPLSQSLNHRHPQFPRPISPPLHPIT</sequence>
<dbReference type="EMBL" id="JAWQEG010001064">
    <property type="protein sequence ID" value="KAK3882706.1"/>
    <property type="molecule type" value="Genomic_DNA"/>
</dbReference>